<dbReference type="PROSITE" id="PS50263">
    <property type="entry name" value="CN_HYDROLASE"/>
    <property type="match status" value="1"/>
</dbReference>
<dbReference type="SUPFAM" id="SSF54197">
    <property type="entry name" value="HIT-like"/>
    <property type="match status" value="1"/>
</dbReference>
<protein>
    <recommendedName>
        <fullName evidence="10">Nitrilase and fragile histidine triad fusion protein NitFhit</fullName>
        <ecNumber evidence="3">3.6.1.29</ecNumber>
    </recommendedName>
</protein>
<dbReference type="FunFam" id="3.30.428.10:FF:000011">
    <property type="entry name" value="Fragile histidine triad"/>
    <property type="match status" value="1"/>
</dbReference>
<dbReference type="Gene3D" id="3.30.428.10">
    <property type="entry name" value="HIT-like"/>
    <property type="match status" value="1"/>
</dbReference>
<evidence type="ECO:0000259" key="16">
    <source>
        <dbReference type="PROSITE" id="PS51084"/>
    </source>
</evidence>
<dbReference type="InterPro" id="IPR039383">
    <property type="entry name" value="FHIT"/>
</dbReference>
<dbReference type="PROSITE" id="PS01227">
    <property type="entry name" value="UPF0012"/>
    <property type="match status" value="1"/>
</dbReference>
<dbReference type="EC" id="3.6.1.29" evidence="3"/>
<dbReference type="PANTHER" id="PTHR23088">
    <property type="entry name" value="NITRILASE-RELATED"/>
    <property type="match status" value="1"/>
</dbReference>
<proteinExistence type="inferred from homology"/>
<accession>A0AAW1U406</accession>
<sequence>MLSFHKFKSIFLNNSNFINSRNMCDVAICQFTATSDKVGNLQTVKKLVNEAVQKGAKVAFLPEGCDFIGNSKKEIRELAEPLNGPTIKEYKDLAANLKVWLSIGGFHEIASESDPKISNSHIIINNTGDIVSVYRKLHLFDISIPEENIDLRESKYVNEGMEILSAVDTPAGPLAPSICYDVRFPELAVINRKNGALILTYPAAFTHLTGKAHWEVLLRSRAIENQCYVIAAAQYGMHSPKRISYGHSMIIDPWGKIIAECPPYQEGTETNESVAVAKIDPEVAFKIRKEMPVLDHRRKDLYELKVKCDNCVPILKTDKFKFSHIDIIEPVVFVQSQLSYGFTNLRCVVPGHVLVTTKRVVPRLADCTPEEISDLFQVVVTVQKALEKHYSATSSTICCQDGKEAGQSISHIHVHILPRKQNDFKRNDDIYEKLASHDKEGSEFADRSISEMTEEALLLRKYFY</sequence>
<dbReference type="Gene3D" id="3.60.110.10">
    <property type="entry name" value="Carbon-nitrogen hydrolase"/>
    <property type="match status" value="1"/>
</dbReference>
<keyword evidence="5" id="KW-0378">Hydrolase</keyword>
<dbReference type="GO" id="GO:0000166">
    <property type="term" value="F:nucleotide binding"/>
    <property type="evidence" value="ECO:0007669"/>
    <property type="project" value="UniProtKB-KW"/>
</dbReference>
<evidence type="ECO:0000256" key="1">
    <source>
        <dbReference type="ARBA" id="ARBA00001936"/>
    </source>
</evidence>
<organism evidence="17 18">
    <name type="scientific">Henosepilachna vigintioctopunctata</name>
    <dbReference type="NCBI Taxonomy" id="420089"/>
    <lineage>
        <taxon>Eukaryota</taxon>
        <taxon>Metazoa</taxon>
        <taxon>Ecdysozoa</taxon>
        <taxon>Arthropoda</taxon>
        <taxon>Hexapoda</taxon>
        <taxon>Insecta</taxon>
        <taxon>Pterygota</taxon>
        <taxon>Neoptera</taxon>
        <taxon>Endopterygota</taxon>
        <taxon>Coleoptera</taxon>
        <taxon>Polyphaga</taxon>
        <taxon>Cucujiformia</taxon>
        <taxon>Coccinelloidea</taxon>
        <taxon>Coccinellidae</taxon>
        <taxon>Epilachninae</taxon>
        <taxon>Epilachnini</taxon>
        <taxon>Henosepilachna</taxon>
    </lineage>
</organism>
<evidence type="ECO:0000256" key="10">
    <source>
        <dbReference type="ARBA" id="ARBA00069577"/>
    </source>
</evidence>
<keyword evidence="18" id="KW-1185">Reference proteome</keyword>
<comment type="cofactor">
    <cofactor evidence="1">
        <name>Mn(2+)</name>
        <dbReference type="ChEBI" id="CHEBI:29035"/>
    </cofactor>
</comment>
<evidence type="ECO:0000256" key="14">
    <source>
        <dbReference type="PROSITE-ProRule" id="PRU00464"/>
    </source>
</evidence>
<feature type="binding site" evidence="12">
    <location>
        <position position="344"/>
    </location>
    <ligand>
        <name>substrate</name>
    </ligand>
</feature>
<comment type="caution">
    <text evidence="17">The sequence shown here is derived from an EMBL/GenBank/DDBJ whole genome shotgun (WGS) entry which is preliminary data.</text>
</comment>
<dbReference type="PROSITE" id="PS00892">
    <property type="entry name" value="HIT_1"/>
    <property type="match status" value="1"/>
</dbReference>
<dbReference type="PANTHER" id="PTHR23088:SF27">
    <property type="entry name" value="DEAMINATED GLUTATHIONE AMIDASE"/>
    <property type="match status" value="1"/>
</dbReference>
<dbReference type="SUPFAM" id="SSF56317">
    <property type="entry name" value="Carbon-nitrogen hydrolase"/>
    <property type="match status" value="1"/>
</dbReference>
<evidence type="ECO:0000256" key="5">
    <source>
        <dbReference type="ARBA" id="ARBA00022801"/>
    </source>
</evidence>
<dbReference type="PROSITE" id="PS51084">
    <property type="entry name" value="HIT_2"/>
    <property type="match status" value="1"/>
</dbReference>
<evidence type="ECO:0000256" key="11">
    <source>
        <dbReference type="PIRSR" id="PIRSR639383-1"/>
    </source>
</evidence>
<dbReference type="FunFam" id="3.60.110.10:FF:000005">
    <property type="entry name" value="nitrilase homolog 1 isoform X1"/>
    <property type="match status" value="1"/>
</dbReference>
<dbReference type="InterPro" id="IPR019808">
    <property type="entry name" value="Histidine_triad_CS"/>
</dbReference>
<dbReference type="InterPro" id="IPR036265">
    <property type="entry name" value="HIT-like_sf"/>
</dbReference>
<dbReference type="InterPro" id="IPR003010">
    <property type="entry name" value="C-N_Hydrolase"/>
</dbReference>
<evidence type="ECO:0000313" key="18">
    <source>
        <dbReference type="Proteomes" id="UP001431783"/>
    </source>
</evidence>
<evidence type="ECO:0000256" key="6">
    <source>
        <dbReference type="ARBA" id="ARBA00023268"/>
    </source>
</evidence>
<gene>
    <name evidence="17" type="ORF">WA026_009466</name>
</gene>
<evidence type="ECO:0000256" key="13">
    <source>
        <dbReference type="PIRSR" id="PIRSR639383-3"/>
    </source>
</evidence>
<dbReference type="EMBL" id="JARQZJ010000034">
    <property type="protein sequence ID" value="KAK9875670.1"/>
    <property type="molecule type" value="Genomic_DNA"/>
</dbReference>
<dbReference type="GO" id="GO:0016811">
    <property type="term" value="F:hydrolase activity, acting on carbon-nitrogen (but not peptide) bonds, in linear amides"/>
    <property type="evidence" value="ECO:0007669"/>
    <property type="project" value="InterPro"/>
</dbReference>
<name>A0AAW1U406_9CUCU</name>
<dbReference type="GO" id="GO:0006139">
    <property type="term" value="P:nucleobase-containing compound metabolic process"/>
    <property type="evidence" value="ECO:0007669"/>
    <property type="project" value="TreeGrafter"/>
</dbReference>
<feature type="site" description="Important for induction of apoptosis" evidence="13">
    <location>
        <position position="431"/>
    </location>
</feature>
<comment type="similarity">
    <text evidence="9">In the N-terminal section; belongs to the UPF0012 family.</text>
</comment>
<keyword evidence="6" id="KW-0511">Multifunctional enzyme</keyword>
<evidence type="ECO:0000256" key="9">
    <source>
        <dbReference type="ARBA" id="ARBA00061127"/>
    </source>
</evidence>
<dbReference type="Pfam" id="PF00795">
    <property type="entry name" value="CN_hydrolase"/>
    <property type="match status" value="1"/>
</dbReference>
<evidence type="ECO:0000256" key="3">
    <source>
        <dbReference type="ARBA" id="ARBA00012377"/>
    </source>
</evidence>
<feature type="active site" description="Tele-AMP-histidine intermediate" evidence="11">
    <location>
        <position position="413"/>
    </location>
</feature>
<dbReference type="GO" id="GO:0047710">
    <property type="term" value="F:bis(5'-adenosyl)-triphosphatase activity"/>
    <property type="evidence" value="ECO:0007669"/>
    <property type="project" value="UniProtKB-EC"/>
</dbReference>
<dbReference type="AlphaFoldDB" id="A0AAW1U406"/>
<evidence type="ECO:0000256" key="8">
    <source>
        <dbReference type="ARBA" id="ARBA00057461"/>
    </source>
</evidence>
<comment type="subunit">
    <text evidence="2">Homotetramer.</text>
</comment>
<evidence type="ECO:0000259" key="15">
    <source>
        <dbReference type="PROSITE" id="PS50263"/>
    </source>
</evidence>
<evidence type="ECO:0000256" key="4">
    <source>
        <dbReference type="ARBA" id="ARBA00022741"/>
    </source>
</evidence>
<feature type="domain" description="CN hydrolase" evidence="15">
    <location>
        <begin position="24"/>
        <end position="281"/>
    </location>
</feature>
<dbReference type="CDD" id="cd01275">
    <property type="entry name" value="FHIT"/>
    <property type="match status" value="1"/>
</dbReference>
<evidence type="ECO:0000256" key="2">
    <source>
        <dbReference type="ARBA" id="ARBA00011881"/>
    </source>
</evidence>
<evidence type="ECO:0000256" key="12">
    <source>
        <dbReference type="PIRSR" id="PIRSR639383-2"/>
    </source>
</evidence>
<dbReference type="Pfam" id="PF01230">
    <property type="entry name" value="HIT"/>
    <property type="match status" value="1"/>
</dbReference>
<dbReference type="Proteomes" id="UP001431783">
    <property type="component" value="Unassembled WGS sequence"/>
</dbReference>
<feature type="domain" description="HIT" evidence="16">
    <location>
        <begin position="318"/>
        <end position="426"/>
    </location>
</feature>
<feature type="binding site" evidence="12">
    <location>
        <position position="400"/>
    </location>
    <ligand>
        <name>substrate</name>
    </ligand>
</feature>
<reference evidence="17 18" key="1">
    <citation type="submission" date="2023-03" db="EMBL/GenBank/DDBJ databases">
        <title>Genome insight into feeding habits of ladybird beetles.</title>
        <authorList>
            <person name="Li H.-S."/>
            <person name="Huang Y.-H."/>
            <person name="Pang H."/>
        </authorList>
    </citation>
    <scope>NUCLEOTIDE SEQUENCE [LARGE SCALE GENOMIC DNA]</scope>
    <source>
        <strain evidence="17">SYSU_2023b</strain>
        <tissue evidence="17">Whole body</tissue>
    </source>
</reference>
<dbReference type="InterPro" id="IPR001110">
    <property type="entry name" value="UPF0012_CS"/>
</dbReference>
<evidence type="ECO:0000256" key="7">
    <source>
        <dbReference type="ARBA" id="ARBA00047780"/>
    </source>
</evidence>
<feature type="short sequence motif" description="Histidine triad motif" evidence="14">
    <location>
        <begin position="411"/>
        <end position="415"/>
    </location>
</feature>
<dbReference type="InterPro" id="IPR036526">
    <property type="entry name" value="C-N_Hydrolase_sf"/>
</dbReference>
<dbReference type="CDD" id="cd07572">
    <property type="entry name" value="nit"/>
    <property type="match status" value="1"/>
</dbReference>
<feature type="binding site" evidence="12">
    <location>
        <position position="415"/>
    </location>
    <ligand>
        <name>substrate</name>
    </ligand>
</feature>
<dbReference type="InterPro" id="IPR011146">
    <property type="entry name" value="HIT-like"/>
</dbReference>
<keyword evidence="4" id="KW-0547">Nucleotide-binding</keyword>
<comment type="catalytic activity">
    <reaction evidence="7">
        <text>P(1),P(3)-bis(5'-adenosyl) triphosphate + H2O = AMP + ADP + 2 H(+)</text>
        <dbReference type="Rhea" id="RHEA:13893"/>
        <dbReference type="ChEBI" id="CHEBI:15377"/>
        <dbReference type="ChEBI" id="CHEBI:15378"/>
        <dbReference type="ChEBI" id="CHEBI:58529"/>
        <dbReference type="ChEBI" id="CHEBI:456215"/>
        <dbReference type="ChEBI" id="CHEBI:456216"/>
        <dbReference type="EC" id="3.6.1.29"/>
    </reaction>
</comment>
<evidence type="ECO:0000313" key="17">
    <source>
        <dbReference type="EMBL" id="KAK9875670.1"/>
    </source>
</evidence>
<comment type="function">
    <text evidence="8">Cleaves A-5'-PPP-5'A to yield AMP and ADP.</text>
</comment>
<dbReference type="InterPro" id="IPR045254">
    <property type="entry name" value="Nit1/2_C-N_Hydrolase"/>
</dbReference>